<keyword evidence="1" id="KW-0175">Coiled coil</keyword>
<dbReference type="EMBL" id="QKKF02036668">
    <property type="protein sequence ID" value="RZF32555.1"/>
    <property type="molecule type" value="Genomic_DNA"/>
</dbReference>
<dbReference type="Proteomes" id="UP000291343">
    <property type="component" value="Unassembled WGS sequence"/>
</dbReference>
<proteinExistence type="predicted"/>
<feature type="region of interest" description="Disordered" evidence="2">
    <location>
        <begin position="176"/>
        <end position="196"/>
    </location>
</feature>
<name>A0A482WG89_LAOST</name>
<evidence type="ECO:0000313" key="3">
    <source>
        <dbReference type="EMBL" id="RZF32555.1"/>
    </source>
</evidence>
<gene>
    <name evidence="3" type="ORF">LSTR_LSTR006550</name>
</gene>
<feature type="compositionally biased region" description="Basic and acidic residues" evidence="2">
    <location>
        <begin position="234"/>
        <end position="252"/>
    </location>
</feature>
<dbReference type="OrthoDB" id="10431878at2759"/>
<sequence>MEEKNLENKSSKEDELWKMRQSVYSSVAQHCDGILDVMKNYSLKNMKEFIEAKLENRECFNKESNTFAQAAAETSAKHGSGRKALLSDEISKLKFSIEKLKEREAVVFDAQSRKAELKYEPVNGCEYIRLQNELKDLRNDILSITNETSALERRNGMVAMDEDFCQDIASKNSSSYYEDSLQSPSRSYSRDSCVSSSTLNQYQENVEQDNKKGYKLEHENLHAKYQNIKGKPPTLDRNKTQESSRTNKEASESQKFVYKPPKYFKQKQTE</sequence>
<evidence type="ECO:0000256" key="1">
    <source>
        <dbReference type="SAM" id="Coils"/>
    </source>
</evidence>
<evidence type="ECO:0000313" key="4">
    <source>
        <dbReference type="Proteomes" id="UP000291343"/>
    </source>
</evidence>
<feature type="region of interest" description="Disordered" evidence="2">
    <location>
        <begin position="220"/>
        <end position="270"/>
    </location>
</feature>
<comment type="caution">
    <text evidence="3">The sequence shown here is derived from an EMBL/GenBank/DDBJ whole genome shotgun (WGS) entry which is preliminary data.</text>
</comment>
<dbReference type="AlphaFoldDB" id="A0A482WG89"/>
<dbReference type="SMR" id="A0A482WG89"/>
<organism evidence="3 4">
    <name type="scientific">Laodelphax striatellus</name>
    <name type="common">Small brown planthopper</name>
    <name type="synonym">Delphax striatella</name>
    <dbReference type="NCBI Taxonomy" id="195883"/>
    <lineage>
        <taxon>Eukaryota</taxon>
        <taxon>Metazoa</taxon>
        <taxon>Ecdysozoa</taxon>
        <taxon>Arthropoda</taxon>
        <taxon>Hexapoda</taxon>
        <taxon>Insecta</taxon>
        <taxon>Pterygota</taxon>
        <taxon>Neoptera</taxon>
        <taxon>Paraneoptera</taxon>
        <taxon>Hemiptera</taxon>
        <taxon>Auchenorrhyncha</taxon>
        <taxon>Fulgoroidea</taxon>
        <taxon>Delphacidae</taxon>
        <taxon>Criomorphinae</taxon>
        <taxon>Laodelphax</taxon>
    </lineage>
</organism>
<feature type="coiled-coil region" evidence="1">
    <location>
        <begin position="127"/>
        <end position="154"/>
    </location>
</feature>
<evidence type="ECO:0000256" key="2">
    <source>
        <dbReference type="SAM" id="MobiDB-lite"/>
    </source>
</evidence>
<reference evidence="3 4" key="1">
    <citation type="journal article" date="2017" name="Gigascience">
        <title>Genome sequence of the small brown planthopper, Laodelphax striatellus.</title>
        <authorList>
            <person name="Zhu J."/>
            <person name="Jiang F."/>
            <person name="Wang X."/>
            <person name="Yang P."/>
            <person name="Bao Y."/>
            <person name="Zhao W."/>
            <person name="Wang W."/>
            <person name="Lu H."/>
            <person name="Wang Q."/>
            <person name="Cui N."/>
            <person name="Li J."/>
            <person name="Chen X."/>
            <person name="Luo L."/>
            <person name="Yu J."/>
            <person name="Kang L."/>
            <person name="Cui F."/>
        </authorList>
    </citation>
    <scope>NUCLEOTIDE SEQUENCE [LARGE SCALE GENOMIC DNA]</scope>
    <source>
        <strain evidence="3">Lst14</strain>
    </source>
</reference>
<feature type="compositionally biased region" description="Low complexity" evidence="2">
    <location>
        <begin position="180"/>
        <end position="196"/>
    </location>
</feature>
<protein>
    <submittedName>
        <fullName evidence="3">Uncharacterized protein</fullName>
    </submittedName>
</protein>
<dbReference type="InParanoid" id="A0A482WG89"/>
<keyword evidence="4" id="KW-1185">Reference proteome</keyword>
<accession>A0A482WG89</accession>